<dbReference type="PANTHER" id="PTHR45824">
    <property type="entry name" value="GH16843P"/>
    <property type="match status" value="1"/>
</dbReference>
<dbReference type="InterPro" id="IPR036273">
    <property type="entry name" value="CRAL/TRIO_N_dom_sf"/>
</dbReference>
<dbReference type="InterPro" id="IPR052578">
    <property type="entry name" value="PI_Transfer_CRAL-TRIO"/>
</dbReference>
<name>A0A9N9HMR1_9GLOM</name>
<dbReference type="InterPro" id="IPR036865">
    <property type="entry name" value="CRAL-TRIO_dom_sf"/>
</dbReference>
<reference evidence="2" key="1">
    <citation type="submission" date="2021-06" db="EMBL/GenBank/DDBJ databases">
        <authorList>
            <person name="Kallberg Y."/>
            <person name="Tangrot J."/>
            <person name="Rosling A."/>
        </authorList>
    </citation>
    <scope>NUCLEOTIDE SEQUENCE</scope>
    <source>
        <strain evidence="2">FL130A</strain>
    </source>
</reference>
<gene>
    <name evidence="2" type="ORF">ALEPTO_LOCUS11368</name>
</gene>
<dbReference type="Proteomes" id="UP000789508">
    <property type="component" value="Unassembled WGS sequence"/>
</dbReference>
<dbReference type="CDD" id="cd00170">
    <property type="entry name" value="SEC14"/>
    <property type="match status" value="1"/>
</dbReference>
<dbReference type="SUPFAM" id="SSF46938">
    <property type="entry name" value="CRAL/TRIO N-terminal domain"/>
    <property type="match status" value="1"/>
</dbReference>
<dbReference type="InterPro" id="IPR001251">
    <property type="entry name" value="CRAL-TRIO_dom"/>
</dbReference>
<organism evidence="2 3">
    <name type="scientific">Ambispora leptoticha</name>
    <dbReference type="NCBI Taxonomy" id="144679"/>
    <lineage>
        <taxon>Eukaryota</taxon>
        <taxon>Fungi</taxon>
        <taxon>Fungi incertae sedis</taxon>
        <taxon>Mucoromycota</taxon>
        <taxon>Glomeromycotina</taxon>
        <taxon>Glomeromycetes</taxon>
        <taxon>Archaeosporales</taxon>
        <taxon>Ambisporaceae</taxon>
        <taxon>Ambispora</taxon>
    </lineage>
</organism>
<dbReference type="GO" id="GO:0008526">
    <property type="term" value="F:phosphatidylinositol transfer activity"/>
    <property type="evidence" value="ECO:0007669"/>
    <property type="project" value="TreeGrafter"/>
</dbReference>
<dbReference type="Pfam" id="PF00650">
    <property type="entry name" value="CRAL_TRIO"/>
    <property type="match status" value="1"/>
</dbReference>
<proteinExistence type="predicted"/>
<keyword evidence="3" id="KW-1185">Reference proteome</keyword>
<comment type="caution">
    <text evidence="2">The sequence shown here is derived from an EMBL/GenBank/DDBJ whole genome shotgun (WGS) entry which is preliminary data.</text>
</comment>
<dbReference type="PROSITE" id="PS50191">
    <property type="entry name" value="CRAL_TRIO"/>
    <property type="match status" value="1"/>
</dbReference>
<evidence type="ECO:0000313" key="3">
    <source>
        <dbReference type="Proteomes" id="UP000789508"/>
    </source>
</evidence>
<dbReference type="AlphaFoldDB" id="A0A9N9HMR1"/>
<accession>A0A9N9HMR1</accession>
<feature type="domain" description="CRAL-TRIO" evidence="1">
    <location>
        <begin position="104"/>
        <end position="250"/>
    </location>
</feature>
<evidence type="ECO:0000259" key="1">
    <source>
        <dbReference type="PROSITE" id="PS50191"/>
    </source>
</evidence>
<dbReference type="Gene3D" id="3.40.525.10">
    <property type="entry name" value="CRAL-TRIO lipid binding domain"/>
    <property type="match status" value="1"/>
</dbReference>
<dbReference type="OrthoDB" id="75724at2759"/>
<dbReference type="SUPFAM" id="SSF52087">
    <property type="entry name" value="CRAL/TRIO domain"/>
    <property type="match status" value="1"/>
</dbReference>
<dbReference type="PANTHER" id="PTHR45824:SF29">
    <property type="entry name" value="GH16843P"/>
    <property type="match status" value="1"/>
</dbReference>
<sequence length="265" mass="29960">MPASQTPTLQYTKKASSSSSSITGVGIVSTLQDNQQQILTKFRDSLPELLSTKDISASEHAAALKFLMSDTALYCYLQGNRWNLADAQKQWLKSVEVLNHKAGVKLLVFMLETAIKIMPEHIHQVVIIMDFTLYNQAQSTPIPVALETIQILTTHYPERLARAYLVNAPFSLRMFLKIVWPFLDEMTRNKIQFVSAPGKQNQDMKEEVGENGENMQQDSKTVAVVDPLISDWISLDMLEITYGGTLDFDYEHQVYWKSAQELGIV</sequence>
<dbReference type="SMART" id="SM00516">
    <property type="entry name" value="SEC14"/>
    <property type="match status" value="1"/>
</dbReference>
<protein>
    <submittedName>
        <fullName evidence="2">1534_t:CDS:1</fullName>
    </submittedName>
</protein>
<dbReference type="EMBL" id="CAJVPS010017898">
    <property type="protein sequence ID" value="CAG8695488.1"/>
    <property type="molecule type" value="Genomic_DNA"/>
</dbReference>
<evidence type="ECO:0000313" key="2">
    <source>
        <dbReference type="EMBL" id="CAG8695488.1"/>
    </source>
</evidence>